<accession>A0A5R8KFA8</accession>
<protein>
    <submittedName>
        <fullName evidence="2">Uncharacterized protein</fullName>
    </submittedName>
</protein>
<dbReference type="AlphaFoldDB" id="A0A5R8KFA8"/>
<comment type="caution">
    <text evidence="2">The sequence shown here is derived from an EMBL/GenBank/DDBJ whole genome shotgun (WGS) entry which is preliminary data.</text>
</comment>
<feature type="transmembrane region" description="Helical" evidence="1">
    <location>
        <begin position="51"/>
        <end position="69"/>
    </location>
</feature>
<gene>
    <name evidence="2" type="ORF">FEM03_08460</name>
</gene>
<feature type="transmembrane region" description="Helical" evidence="1">
    <location>
        <begin position="12"/>
        <end position="39"/>
    </location>
</feature>
<sequence>MPSPVEDRLDQIRSGGCVFVGVIAVAFALLTIFLFTWGWAWALGANERTEMISTMVCGWIYLLGSMVFFRIRVSACWLLFWGVLLNAIGGYVWVPGLRYLDKGGVLLALPGLALMACWIALVRAVFAKSKV</sequence>
<keyword evidence="1" id="KW-0472">Membrane</keyword>
<reference evidence="2 3" key="1">
    <citation type="submission" date="2019-05" db="EMBL/GenBank/DDBJ databases">
        <title>Verrucobacter flavum gen. nov., sp. nov. a new member of the family Verrucomicrobiaceae.</title>
        <authorList>
            <person name="Szuroczki S."/>
            <person name="Abbaszade G."/>
            <person name="Szabo A."/>
            <person name="Felfoldi T."/>
            <person name="Schumann P."/>
            <person name="Boka K."/>
            <person name="Keki Z."/>
            <person name="Toumi M."/>
            <person name="Toth E."/>
        </authorList>
    </citation>
    <scope>NUCLEOTIDE SEQUENCE [LARGE SCALE GENOMIC DNA]</scope>
    <source>
        <strain evidence="2 3">MG-N-17</strain>
    </source>
</reference>
<evidence type="ECO:0000256" key="1">
    <source>
        <dbReference type="SAM" id="Phobius"/>
    </source>
</evidence>
<proteinExistence type="predicted"/>
<feature type="transmembrane region" description="Helical" evidence="1">
    <location>
        <begin position="106"/>
        <end position="126"/>
    </location>
</feature>
<keyword evidence="1" id="KW-1133">Transmembrane helix</keyword>
<dbReference type="RefSeq" id="WP_138085770.1">
    <property type="nucleotide sequence ID" value="NZ_VAUV01000006.1"/>
</dbReference>
<name>A0A5R8KFA8_9BACT</name>
<keyword evidence="3" id="KW-1185">Reference proteome</keyword>
<keyword evidence="1" id="KW-0812">Transmembrane</keyword>
<dbReference type="Proteomes" id="UP000306196">
    <property type="component" value="Unassembled WGS sequence"/>
</dbReference>
<evidence type="ECO:0000313" key="3">
    <source>
        <dbReference type="Proteomes" id="UP000306196"/>
    </source>
</evidence>
<organism evidence="2 3">
    <name type="scientific">Phragmitibacter flavus</name>
    <dbReference type="NCBI Taxonomy" id="2576071"/>
    <lineage>
        <taxon>Bacteria</taxon>
        <taxon>Pseudomonadati</taxon>
        <taxon>Verrucomicrobiota</taxon>
        <taxon>Verrucomicrobiia</taxon>
        <taxon>Verrucomicrobiales</taxon>
        <taxon>Verrucomicrobiaceae</taxon>
        <taxon>Phragmitibacter</taxon>
    </lineage>
</organism>
<dbReference type="EMBL" id="VAUV01000006">
    <property type="protein sequence ID" value="TLD70941.1"/>
    <property type="molecule type" value="Genomic_DNA"/>
</dbReference>
<feature type="transmembrane region" description="Helical" evidence="1">
    <location>
        <begin position="76"/>
        <end position="94"/>
    </location>
</feature>
<evidence type="ECO:0000313" key="2">
    <source>
        <dbReference type="EMBL" id="TLD70941.1"/>
    </source>
</evidence>